<feature type="compositionally biased region" description="Low complexity" evidence="1">
    <location>
        <begin position="14"/>
        <end position="31"/>
    </location>
</feature>
<dbReference type="InterPro" id="IPR021880">
    <property type="entry name" value="DUF3489"/>
</dbReference>
<evidence type="ECO:0000313" key="3">
    <source>
        <dbReference type="Proteomes" id="UP000474758"/>
    </source>
</evidence>
<dbReference type="AlphaFoldDB" id="A0A6M1UAV1"/>
<dbReference type="EMBL" id="JAALFE010000033">
    <property type="protein sequence ID" value="NGQ93153.1"/>
    <property type="molecule type" value="Genomic_DNA"/>
</dbReference>
<dbReference type="Pfam" id="PF11994">
    <property type="entry name" value="DUF3489"/>
    <property type="match status" value="1"/>
</dbReference>
<dbReference type="Proteomes" id="UP000474758">
    <property type="component" value="Unassembled WGS sequence"/>
</dbReference>
<sequence>MARKPKTPGAEKQGTSGAKATETATGTAGAPAQISKLARLKVMLASPEGASIAEIGATLAWQPHTVRAALSSLRKAGATIERIAPEAKGEAARYRLVAGTEGSE</sequence>
<keyword evidence="3" id="KW-1185">Reference proteome</keyword>
<reference evidence="2 3" key="1">
    <citation type="submission" date="2020-02" db="EMBL/GenBank/DDBJ databases">
        <title>Rhodobacter translucens sp. nov., a novel bacterium isolated from activated sludge.</title>
        <authorList>
            <person name="Liu J."/>
        </authorList>
    </citation>
    <scope>NUCLEOTIDE SEQUENCE [LARGE SCALE GENOMIC DNA]</scope>
    <source>
        <strain evidence="2 3">HX-7-19</strain>
    </source>
</reference>
<name>A0A6M1UAV1_9RHOB</name>
<gene>
    <name evidence="2" type="ORF">G5V65_19885</name>
</gene>
<accession>A0A6M1UAV1</accession>
<organism evidence="2 3">
    <name type="scientific">Paragemmobacter kunshanensis</name>
    <dbReference type="NCBI Taxonomy" id="2583234"/>
    <lineage>
        <taxon>Bacteria</taxon>
        <taxon>Pseudomonadati</taxon>
        <taxon>Pseudomonadota</taxon>
        <taxon>Alphaproteobacteria</taxon>
        <taxon>Rhodobacterales</taxon>
        <taxon>Paracoccaceae</taxon>
        <taxon>Paragemmobacter</taxon>
    </lineage>
</organism>
<proteinExistence type="predicted"/>
<evidence type="ECO:0000313" key="2">
    <source>
        <dbReference type="EMBL" id="NGQ93153.1"/>
    </source>
</evidence>
<dbReference type="RefSeq" id="WP_165053872.1">
    <property type="nucleotide sequence ID" value="NZ_JAALFE010000033.1"/>
</dbReference>
<comment type="caution">
    <text evidence="2">The sequence shown here is derived from an EMBL/GenBank/DDBJ whole genome shotgun (WGS) entry which is preliminary data.</text>
</comment>
<protein>
    <submittedName>
        <fullName evidence="2">DUF3489 domain-containing protein</fullName>
    </submittedName>
</protein>
<feature type="region of interest" description="Disordered" evidence="1">
    <location>
        <begin position="1"/>
        <end position="31"/>
    </location>
</feature>
<evidence type="ECO:0000256" key="1">
    <source>
        <dbReference type="SAM" id="MobiDB-lite"/>
    </source>
</evidence>